<protein>
    <recommendedName>
        <fullName evidence="5">ABC-2 type transport system permease protein</fullName>
    </recommendedName>
</protein>
<sequence length="548" mass="54688">MTASPPAGTVQGPHQAQATARSVTRRLHGAQRAARGQPAEGRASGIYVLVLAAVMGGLSLMSWLASALTGSDLPTAATGTAAALPELATLAALTALWLSARDALVRGPLAVDRPMIDWVLALPVSRRGLLRPLLLRAFAVRGAVGGAAGLAAVATIGSTVHALPSGTAPWALFAPALFSGTLLGVLCTAVGVIVVRYPGSGRVMAWLTPFFLAAVAALLASAFSSWTLPAAAVLASGPWGWAAHGVLASAGTAPVGWGAAIGALAAVTAAAVVASDRILDTVRGSSLRARADMHAGLRSGAWINEAGWLHDTLREGADRSPPPRLRLRPPSHPGALVLWRDATGLLRAPSALARSATALALAVATVAVGATAVPKAQAAAAVVAAVLMFAAARPLLIGADYTAAVPRRALLLPHRPVVAVLLHGCVPLGVLALMAVPLAAVTASLGHSAGLLVAAVLPAVLAGALAGTFRGPVPGHLWIGYETPMGNTAPLQVLGWHLQGPAAVVAAAAPPLSGFLSGAAAVAWAAAATVILVVWARRKGASAGASPS</sequence>
<feature type="transmembrane region" description="Helical" evidence="2">
    <location>
        <begin position="45"/>
        <end position="65"/>
    </location>
</feature>
<organism evidence="3 4">
    <name type="scientific">Nocardiopsis mwathae</name>
    <dbReference type="NCBI Taxonomy" id="1472723"/>
    <lineage>
        <taxon>Bacteria</taxon>
        <taxon>Bacillati</taxon>
        <taxon>Actinomycetota</taxon>
        <taxon>Actinomycetes</taxon>
        <taxon>Streptosporangiales</taxon>
        <taxon>Nocardiopsidaceae</taxon>
        <taxon>Nocardiopsis</taxon>
    </lineage>
</organism>
<feature type="transmembrane region" description="Helical" evidence="2">
    <location>
        <begin position="351"/>
        <end position="372"/>
    </location>
</feature>
<feature type="transmembrane region" description="Helical" evidence="2">
    <location>
        <begin position="417"/>
        <end position="443"/>
    </location>
</feature>
<feature type="compositionally biased region" description="Polar residues" evidence="1">
    <location>
        <begin position="12"/>
        <end position="22"/>
    </location>
</feature>
<feature type="transmembrane region" description="Helical" evidence="2">
    <location>
        <begin position="255"/>
        <end position="274"/>
    </location>
</feature>
<accession>A0A7W9YM42</accession>
<dbReference type="RefSeq" id="WP_184078861.1">
    <property type="nucleotide sequence ID" value="NZ_JACHDS010000001.1"/>
</dbReference>
<feature type="transmembrane region" description="Helical" evidence="2">
    <location>
        <begin position="515"/>
        <end position="536"/>
    </location>
</feature>
<keyword evidence="2" id="KW-0812">Transmembrane</keyword>
<feature type="transmembrane region" description="Helical" evidence="2">
    <location>
        <begin position="170"/>
        <end position="195"/>
    </location>
</feature>
<name>A0A7W9YM42_9ACTN</name>
<feature type="transmembrane region" description="Helical" evidence="2">
    <location>
        <begin position="207"/>
        <end position="235"/>
    </location>
</feature>
<proteinExistence type="predicted"/>
<evidence type="ECO:0000256" key="2">
    <source>
        <dbReference type="SAM" id="Phobius"/>
    </source>
</evidence>
<keyword evidence="4" id="KW-1185">Reference proteome</keyword>
<evidence type="ECO:0000313" key="3">
    <source>
        <dbReference type="EMBL" id="MBB6174683.1"/>
    </source>
</evidence>
<feature type="transmembrane region" description="Helical" evidence="2">
    <location>
        <begin position="77"/>
        <end position="98"/>
    </location>
</feature>
<feature type="transmembrane region" description="Helical" evidence="2">
    <location>
        <begin position="449"/>
        <end position="469"/>
    </location>
</feature>
<gene>
    <name evidence="3" type="ORF">HNR23_004743</name>
</gene>
<feature type="region of interest" description="Disordered" evidence="1">
    <location>
        <begin position="1"/>
        <end position="36"/>
    </location>
</feature>
<dbReference type="Proteomes" id="UP000546642">
    <property type="component" value="Unassembled WGS sequence"/>
</dbReference>
<evidence type="ECO:0000256" key="1">
    <source>
        <dbReference type="SAM" id="MobiDB-lite"/>
    </source>
</evidence>
<evidence type="ECO:0000313" key="4">
    <source>
        <dbReference type="Proteomes" id="UP000546642"/>
    </source>
</evidence>
<feature type="transmembrane region" description="Helical" evidence="2">
    <location>
        <begin position="489"/>
        <end position="509"/>
    </location>
</feature>
<reference evidence="3 4" key="1">
    <citation type="submission" date="2020-08" db="EMBL/GenBank/DDBJ databases">
        <title>Sequencing the genomes of 1000 actinobacteria strains.</title>
        <authorList>
            <person name="Klenk H.-P."/>
        </authorList>
    </citation>
    <scope>NUCLEOTIDE SEQUENCE [LARGE SCALE GENOMIC DNA]</scope>
    <source>
        <strain evidence="3 4">DSM 46659</strain>
    </source>
</reference>
<dbReference type="AlphaFoldDB" id="A0A7W9YM42"/>
<keyword evidence="2" id="KW-1133">Transmembrane helix</keyword>
<comment type="caution">
    <text evidence="3">The sequence shown here is derived from an EMBL/GenBank/DDBJ whole genome shotgun (WGS) entry which is preliminary data.</text>
</comment>
<dbReference type="EMBL" id="JACHDS010000001">
    <property type="protein sequence ID" value="MBB6174683.1"/>
    <property type="molecule type" value="Genomic_DNA"/>
</dbReference>
<keyword evidence="2" id="KW-0472">Membrane</keyword>
<evidence type="ECO:0008006" key="5">
    <source>
        <dbReference type="Google" id="ProtNLM"/>
    </source>
</evidence>
<feature type="transmembrane region" description="Helical" evidence="2">
    <location>
        <begin position="378"/>
        <end position="396"/>
    </location>
</feature>
<feature type="transmembrane region" description="Helical" evidence="2">
    <location>
        <begin position="133"/>
        <end position="158"/>
    </location>
</feature>